<dbReference type="Proteomes" id="UP001159363">
    <property type="component" value="Chromosome 11"/>
</dbReference>
<comment type="caution">
    <text evidence="1">The sequence shown here is derived from an EMBL/GenBank/DDBJ whole genome shotgun (WGS) entry which is preliminary data.</text>
</comment>
<proteinExistence type="predicted"/>
<gene>
    <name evidence="1" type="ORF">PR048_028103</name>
</gene>
<accession>A0ABQ9GID7</accession>
<evidence type="ECO:0000313" key="2">
    <source>
        <dbReference type="Proteomes" id="UP001159363"/>
    </source>
</evidence>
<keyword evidence="2" id="KW-1185">Reference proteome</keyword>
<evidence type="ECO:0000313" key="1">
    <source>
        <dbReference type="EMBL" id="KAJ8871764.1"/>
    </source>
</evidence>
<protein>
    <submittedName>
        <fullName evidence="1">Uncharacterized protein</fullName>
    </submittedName>
</protein>
<organism evidence="1 2">
    <name type="scientific">Dryococelus australis</name>
    <dbReference type="NCBI Taxonomy" id="614101"/>
    <lineage>
        <taxon>Eukaryota</taxon>
        <taxon>Metazoa</taxon>
        <taxon>Ecdysozoa</taxon>
        <taxon>Arthropoda</taxon>
        <taxon>Hexapoda</taxon>
        <taxon>Insecta</taxon>
        <taxon>Pterygota</taxon>
        <taxon>Neoptera</taxon>
        <taxon>Polyneoptera</taxon>
        <taxon>Phasmatodea</taxon>
        <taxon>Verophasmatodea</taxon>
        <taxon>Anareolatae</taxon>
        <taxon>Phasmatidae</taxon>
        <taxon>Eurycanthinae</taxon>
        <taxon>Dryococelus</taxon>
    </lineage>
</organism>
<name>A0ABQ9GID7_9NEOP</name>
<dbReference type="EMBL" id="JARBHB010000012">
    <property type="protein sequence ID" value="KAJ8871764.1"/>
    <property type="molecule type" value="Genomic_DNA"/>
</dbReference>
<sequence>MDCAIQVFERSEPAIYFTSKQELARNLQTSDISIASALRQTEIVMGHLTDLRPEEKFTELWRTARPPVAQSVGLRCGRFWVRILENGIGDAVRAVVSAILYDVSASSWSVIMDDMTFSGWPVHFRAPSCIRSTAAVGVKLQCRYGWQTSSHTADTTVLRNDFALDRNVLHSWQLDLDLKHGFQMCSLCPEQPLGQRTPLDVGPFSIIIFCFDLKALYAGQWSVVKCCKVSWCLLTAVHSRCTQQEPVTTVQPRETERIPTNHKRAARDQLHASCGVSRRAYVSLVEV</sequence>
<reference evidence="1 2" key="1">
    <citation type="submission" date="2023-02" db="EMBL/GenBank/DDBJ databases">
        <title>LHISI_Scaffold_Assembly.</title>
        <authorList>
            <person name="Stuart O.P."/>
            <person name="Cleave R."/>
            <person name="Magrath M.J.L."/>
            <person name="Mikheyev A.S."/>
        </authorList>
    </citation>
    <scope>NUCLEOTIDE SEQUENCE [LARGE SCALE GENOMIC DNA]</scope>
    <source>
        <strain evidence="1">Daus_M_001</strain>
        <tissue evidence="1">Leg muscle</tissue>
    </source>
</reference>